<accession>A0ABY1K236</accession>
<keyword evidence="1" id="KW-0472">Membrane</keyword>
<dbReference type="CDD" id="cd03386">
    <property type="entry name" value="PAP2_Aur1_like"/>
    <property type="match status" value="1"/>
</dbReference>
<feature type="domain" description="Phosphatidic acid phosphatase type 2/haloperoxidase" evidence="2">
    <location>
        <begin position="181"/>
        <end position="258"/>
    </location>
</feature>
<dbReference type="InterPro" id="IPR036938">
    <property type="entry name" value="PAP2/HPO_sf"/>
</dbReference>
<evidence type="ECO:0000259" key="2">
    <source>
        <dbReference type="Pfam" id="PF01569"/>
    </source>
</evidence>
<dbReference type="Gene3D" id="1.20.144.10">
    <property type="entry name" value="Phosphatidic acid phosphatase type 2/haloperoxidase"/>
    <property type="match status" value="1"/>
</dbReference>
<feature type="transmembrane region" description="Helical" evidence="1">
    <location>
        <begin position="191"/>
        <end position="207"/>
    </location>
</feature>
<feature type="transmembrane region" description="Helical" evidence="1">
    <location>
        <begin position="240"/>
        <end position="258"/>
    </location>
</feature>
<dbReference type="Proteomes" id="UP000186666">
    <property type="component" value="Unassembled WGS sequence"/>
</dbReference>
<keyword evidence="1" id="KW-1133">Transmembrane helix</keyword>
<dbReference type="InterPro" id="IPR052185">
    <property type="entry name" value="IPC_Synthase-Related"/>
</dbReference>
<feature type="transmembrane region" description="Helical" evidence="1">
    <location>
        <begin position="214"/>
        <end position="234"/>
    </location>
</feature>
<evidence type="ECO:0000313" key="4">
    <source>
        <dbReference type="Proteomes" id="UP000186666"/>
    </source>
</evidence>
<organism evidence="3 4">
    <name type="scientific">Paenibacillus macquariensis</name>
    <dbReference type="NCBI Taxonomy" id="948756"/>
    <lineage>
        <taxon>Bacteria</taxon>
        <taxon>Bacillati</taxon>
        <taxon>Bacillota</taxon>
        <taxon>Bacilli</taxon>
        <taxon>Bacillales</taxon>
        <taxon>Paenibacillaceae</taxon>
        <taxon>Paenibacillus</taxon>
    </lineage>
</organism>
<dbReference type="SUPFAM" id="SSF48317">
    <property type="entry name" value="Acid phosphatase/Vanadium-dependent haloperoxidase"/>
    <property type="match status" value="1"/>
</dbReference>
<name>A0ABY1K236_9BACL</name>
<feature type="transmembrane region" description="Helical" evidence="1">
    <location>
        <begin position="6"/>
        <end position="25"/>
    </location>
</feature>
<proteinExistence type="predicted"/>
<dbReference type="InterPro" id="IPR000326">
    <property type="entry name" value="PAP2/HPO"/>
</dbReference>
<protein>
    <submittedName>
        <fullName evidence="3">PAP2 superfamily protein</fullName>
    </submittedName>
</protein>
<reference evidence="3 4" key="1">
    <citation type="submission" date="2017-01" db="EMBL/GenBank/DDBJ databases">
        <authorList>
            <person name="Varghese N."/>
            <person name="Submissions S."/>
        </authorList>
    </citation>
    <scope>NUCLEOTIDE SEQUENCE [LARGE SCALE GENOMIC DNA]</scope>
    <source>
        <strain evidence="3 4">ATCC 23464</strain>
    </source>
</reference>
<dbReference type="PANTHER" id="PTHR31310">
    <property type="match status" value="1"/>
</dbReference>
<keyword evidence="1" id="KW-0812">Transmembrane</keyword>
<evidence type="ECO:0000256" key="1">
    <source>
        <dbReference type="SAM" id="Phobius"/>
    </source>
</evidence>
<gene>
    <name evidence="3" type="ORF">SAMN05421578_107270</name>
</gene>
<feature type="transmembrane region" description="Helical" evidence="1">
    <location>
        <begin position="99"/>
        <end position="123"/>
    </location>
</feature>
<dbReference type="RefSeq" id="WP_244555964.1">
    <property type="nucleotide sequence ID" value="NZ_FTNK01000007.1"/>
</dbReference>
<evidence type="ECO:0000313" key="3">
    <source>
        <dbReference type="EMBL" id="SIR14688.1"/>
    </source>
</evidence>
<sequence length="281" mass="32228">MLYQSMGTITLASTAMVIILIWLGSLRNPFSVIKEFANTLISSRRFTFLFIGVAGILFINKYELTIEQNMNYQADFTPWVFGIEGHFVRNLQEFFYNPIITEICVFFYVIVFQSLLIASIGVYLLNKNKLFVYATCFAIVINYAVAIPFYLFFPVNEVWSYPLSGVTFHMLDVFPRFEESYRPLSGLDNCFPSLHTSISVTIMILAARSGNRRWRIITAISAIVVVFSIFYLGIHWVTDMFAGSLLGLTASTLGIYWAKLTLKKEEKLQHRNRSKDVELSL</sequence>
<feature type="transmembrane region" description="Helical" evidence="1">
    <location>
        <begin position="46"/>
        <end position="62"/>
    </location>
</feature>
<comment type="caution">
    <text evidence="3">The sequence shown here is derived from an EMBL/GenBank/DDBJ whole genome shotgun (WGS) entry which is preliminary data.</text>
</comment>
<dbReference type="EMBL" id="FTNK01000007">
    <property type="protein sequence ID" value="SIR14688.1"/>
    <property type="molecule type" value="Genomic_DNA"/>
</dbReference>
<keyword evidence="4" id="KW-1185">Reference proteome</keyword>
<feature type="transmembrane region" description="Helical" evidence="1">
    <location>
        <begin position="130"/>
        <end position="153"/>
    </location>
</feature>
<dbReference type="Pfam" id="PF01569">
    <property type="entry name" value="PAP2"/>
    <property type="match status" value="1"/>
</dbReference>
<dbReference type="PANTHER" id="PTHR31310:SF7">
    <property type="entry name" value="PA-PHOSPHATASE RELATED-FAMILY PROTEIN DDB_G0268928"/>
    <property type="match status" value="1"/>
</dbReference>